<feature type="region of interest" description="Disordered" evidence="2">
    <location>
        <begin position="762"/>
        <end position="810"/>
    </location>
</feature>
<feature type="region of interest" description="Disordered" evidence="2">
    <location>
        <begin position="74"/>
        <end position="115"/>
    </location>
</feature>
<feature type="region of interest" description="Disordered" evidence="2">
    <location>
        <begin position="865"/>
        <end position="940"/>
    </location>
</feature>
<evidence type="ECO:0000256" key="2">
    <source>
        <dbReference type="SAM" id="MobiDB-lite"/>
    </source>
</evidence>
<feature type="region of interest" description="Disordered" evidence="2">
    <location>
        <begin position="265"/>
        <end position="301"/>
    </location>
</feature>
<evidence type="ECO:0000256" key="1">
    <source>
        <dbReference type="SAM" id="Coils"/>
    </source>
</evidence>
<reference evidence="3 4" key="1">
    <citation type="submission" date="2023-09" db="EMBL/GenBank/DDBJ databases">
        <authorList>
            <person name="Wang M."/>
        </authorList>
    </citation>
    <scope>NUCLEOTIDE SEQUENCE [LARGE SCALE GENOMIC DNA]</scope>
    <source>
        <strain evidence="3">GT-2023</strain>
        <tissue evidence="3">Liver</tissue>
    </source>
</reference>
<feature type="coiled-coil region" evidence="1">
    <location>
        <begin position="431"/>
        <end position="568"/>
    </location>
</feature>
<dbReference type="Proteomes" id="UP001558613">
    <property type="component" value="Unassembled WGS sequence"/>
</dbReference>
<name>A0ABR3L5E7_9TELE</name>
<feature type="region of interest" description="Disordered" evidence="2">
    <location>
        <begin position="221"/>
        <end position="251"/>
    </location>
</feature>
<keyword evidence="1" id="KW-0175">Coiled coil</keyword>
<keyword evidence="4" id="KW-1185">Reference proteome</keyword>
<feature type="compositionally biased region" description="Basic and acidic residues" evidence="2">
    <location>
        <begin position="265"/>
        <end position="292"/>
    </location>
</feature>
<feature type="compositionally biased region" description="Basic and acidic residues" evidence="2">
    <location>
        <begin position="762"/>
        <end position="790"/>
    </location>
</feature>
<feature type="compositionally biased region" description="Polar residues" evidence="2">
    <location>
        <begin position="881"/>
        <end position="893"/>
    </location>
</feature>
<organism evidence="3 4">
    <name type="scientific">Cirrhinus molitorella</name>
    <name type="common">mud carp</name>
    <dbReference type="NCBI Taxonomy" id="172907"/>
    <lineage>
        <taxon>Eukaryota</taxon>
        <taxon>Metazoa</taxon>
        <taxon>Chordata</taxon>
        <taxon>Craniata</taxon>
        <taxon>Vertebrata</taxon>
        <taxon>Euteleostomi</taxon>
        <taxon>Actinopterygii</taxon>
        <taxon>Neopterygii</taxon>
        <taxon>Teleostei</taxon>
        <taxon>Ostariophysi</taxon>
        <taxon>Cypriniformes</taxon>
        <taxon>Cyprinidae</taxon>
        <taxon>Labeoninae</taxon>
        <taxon>Labeonini</taxon>
        <taxon>Cirrhinus</taxon>
    </lineage>
</organism>
<gene>
    <name evidence="3" type="ORF">QQF64_022991</name>
</gene>
<protein>
    <submittedName>
        <fullName evidence="3">Uncharacterized protein</fullName>
    </submittedName>
</protein>
<sequence length="997" mass="114687">MANWRGERRSLSPSGLWSDREWDADLGHRSFQHTLRSLSPLALSDFDFWDSRSIFKPQKSPAWSCVGLSRSTDRSKISTSTLGGQKPRGSLGMTRWSSTSRLAPEGAPRSHSSAEDFELRAALEESSMRRAELVQRLREARGYLDTQTDLLKTKGSQLQQSQSISNVLDMKHKQLSEAVSALEQDKEAAELGRFEESRRRGELHDKVLQLELDILKMRSNLERRTPPTSPNPFNRTLPAAKDQTLREGQRQVEKEIKKLRDALRKAEERTDDLEHEKDSALRRLHSSEESKQEAVNQAEELEQRLSSSIKVQKELQDQLNEARGRLGQMELEKDLFSNKNRRLEDNLNDLKVKLSGSLMDKDRLVQEKADLHQRIQALDLQLQREHRSKQGFNEQVCELNSELSQAKSQANKQKMETMLMKEELLSIKELNEKLSSDLTKATERLQVTLNQLHELEAEKLIQTNQIAALETERLQLIEEKEELRKTYDDGLHEKMIELGERCCQHRELQDNLEQEYQTLQLKCQDLEKKVQILEVGHKHKEEEQQHKRAEFEQEREELKKLAAHWNERWLDVAMTLCSTQTELDELKSQQRENDKREPQVLEVPLDACKQQVEPERDRSHVQQRLMGSSVSLEDVDGELVQVKAELLKVRDILKIRDTEVEEQLQELQFAHNQVSQQSGEVQRLKQLLVKKDQEIKEKDQDLKNLEIQRITEKAEAQIKISALEQEIFGHKGLQSREEVDSECSPEDLVSLKTLLEESRRRAETLEQERDRDLQKLHEPVHQDKTEKESPPETTKQKLASSDLVDPNQQRRLVTEQLKSLFREREQHGERSPVFPRRSGLVDIGVQNATSIKNWNAVDTLNHQGRKTQKLEQELQQGAAKRSSSQIPVSQGGSKRSEEGEKQKQPTNLKRHNKTTQDRSLLTGSEVGEREGGRVGKGPQVGIQTRDARSTTALYVGGLPARLSALTDRFSPVCNDGTFLARQVEVCDSDLEDTEGSI</sequence>
<dbReference type="SUPFAM" id="SSF90257">
    <property type="entry name" value="Myosin rod fragments"/>
    <property type="match status" value="1"/>
</dbReference>
<dbReference type="EMBL" id="JAYMGO010000025">
    <property type="protein sequence ID" value="KAL1247615.1"/>
    <property type="molecule type" value="Genomic_DNA"/>
</dbReference>
<evidence type="ECO:0000313" key="3">
    <source>
        <dbReference type="EMBL" id="KAL1247615.1"/>
    </source>
</evidence>
<feature type="compositionally biased region" description="Basic and acidic residues" evidence="2">
    <location>
        <begin position="894"/>
        <end position="903"/>
    </location>
</feature>
<proteinExistence type="predicted"/>
<accession>A0ABR3L5E7</accession>
<feature type="coiled-coil region" evidence="1">
    <location>
        <begin position="681"/>
        <end position="715"/>
    </location>
</feature>
<comment type="caution">
    <text evidence="3">The sequence shown here is derived from an EMBL/GenBank/DDBJ whole genome shotgun (WGS) entry which is preliminary data.</text>
</comment>
<evidence type="ECO:0000313" key="4">
    <source>
        <dbReference type="Proteomes" id="UP001558613"/>
    </source>
</evidence>